<dbReference type="AlphaFoldDB" id="A0A9D4YXE2"/>
<dbReference type="PANTHER" id="PTHR45985">
    <property type="match status" value="1"/>
</dbReference>
<dbReference type="CDD" id="cd10919">
    <property type="entry name" value="CE4_CDA_like"/>
    <property type="match status" value="1"/>
</dbReference>
<dbReference type="Proteomes" id="UP001055712">
    <property type="component" value="Unassembled WGS sequence"/>
</dbReference>
<keyword evidence="4" id="KW-1185">Reference proteome</keyword>
<gene>
    <name evidence="3" type="ORF">D9Q98_004415</name>
</gene>
<dbReference type="GO" id="GO:0016810">
    <property type="term" value="F:hydrolase activity, acting on carbon-nitrogen (but not peptide) bonds"/>
    <property type="evidence" value="ECO:0007669"/>
    <property type="project" value="InterPro"/>
</dbReference>
<proteinExistence type="predicted"/>
<dbReference type="EMBL" id="SIDB01000006">
    <property type="protein sequence ID" value="KAI3431358.1"/>
    <property type="molecule type" value="Genomic_DNA"/>
</dbReference>
<feature type="region of interest" description="Disordered" evidence="1">
    <location>
        <begin position="337"/>
        <end position="379"/>
    </location>
</feature>
<evidence type="ECO:0000313" key="3">
    <source>
        <dbReference type="EMBL" id="KAI3431358.1"/>
    </source>
</evidence>
<dbReference type="InterPro" id="IPR011330">
    <property type="entry name" value="Glyco_hydro/deAcase_b/a-brl"/>
</dbReference>
<dbReference type="SUPFAM" id="SSF88713">
    <property type="entry name" value="Glycoside hydrolase/deacetylase"/>
    <property type="match status" value="1"/>
</dbReference>
<dbReference type="InterPro" id="IPR002509">
    <property type="entry name" value="NODB_dom"/>
</dbReference>
<dbReference type="Pfam" id="PF01522">
    <property type="entry name" value="Polysacc_deac_1"/>
    <property type="match status" value="1"/>
</dbReference>
<dbReference type="Gene3D" id="3.20.20.370">
    <property type="entry name" value="Glycoside hydrolase/deacetylase"/>
    <property type="match status" value="1"/>
</dbReference>
<protein>
    <recommendedName>
        <fullName evidence="2">NodB homology domain-containing protein</fullName>
    </recommendedName>
</protein>
<comment type="caution">
    <text evidence="3">The sequence shown here is derived from an EMBL/GenBank/DDBJ whole genome shotgun (WGS) entry which is preliminary data.</text>
</comment>
<reference evidence="3" key="1">
    <citation type="journal article" date="2019" name="Plant J.">
        <title>Chlorella vulgaris genome assembly and annotation reveals the molecular basis for metabolic acclimation to high light conditions.</title>
        <authorList>
            <person name="Cecchin M."/>
            <person name="Marcolungo L."/>
            <person name="Rossato M."/>
            <person name="Girolomoni L."/>
            <person name="Cosentino E."/>
            <person name="Cuine S."/>
            <person name="Li-Beisson Y."/>
            <person name="Delledonne M."/>
            <person name="Ballottari M."/>
        </authorList>
    </citation>
    <scope>NUCLEOTIDE SEQUENCE</scope>
    <source>
        <strain evidence="3">211/11P</strain>
    </source>
</reference>
<sequence>MTVAVSAGEDSLPSWFQCTCQGDHPVGCVCPSLAPPGGLAPANTPLFILFSHDDAITPEAHSGLQTIYEHGRSLDAAACGAVATLFTLERGTNCSMLQQLHRDGYEVASHTLNHLRMNDFSRQEVDAEVVGGRAALAATCGIPEADIVGFRTPYLQSRPRLRSVVHRAGFAYDSSLLERPEGSISRGLKGRVWPYSMGDGIPQNCAEWSPAQKCHRQERYPGLFQVPAWVAMEWATDSRDTFHILKDTFDEAYNGNRAPLPIFIHSSWFADHLSGMLRFMEYAMSKPHTHFVTVRQLLAWMQNPTPAADVTPASLGCGRPGGAGTSTEALLPPWQQQQAPPLLPVPVPRAGRSDAATADDAAPSGKHRRRQQQLAIPASAQPGHIELSISSTVATASTATALVGRLSGCGAAVLIVLAAALCVVQRRREPLEPAATAGFMPHGSLSGKGVTTYVSSSSAAGSGAAVKGRAAHLAAEDSGYSSSPRFAALTPRTRMGSMA</sequence>
<evidence type="ECO:0000313" key="4">
    <source>
        <dbReference type="Proteomes" id="UP001055712"/>
    </source>
</evidence>
<dbReference type="InterPro" id="IPR052740">
    <property type="entry name" value="CE4"/>
</dbReference>
<organism evidence="3 4">
    <name type="scientific">Chlorella vulgaris</name>
    <name type="common">Green alga</name>
    <dbReference type="NCBI Taxonomy" id="3077"/>
    <lineage>
        <taxon>Eukaryota</taxon>
        <taxon>Viridiplantae</taxon>
        <taxon>Chlorophyta</taxon>
        <taxon>core chlorophytes</taxon>
        <taxon>Trebouxiophyceae</taxon>
        <taxon>Chlorellales</taxon>
        <taxon>Chlorellaceae</taxon>
        <taxon>Chlorella clade</taxon>
        <taxon>Chlorella</taxon>
    </lineage>
</organism>
<dbReference type="PANTHER" id="PTHR45985:SF3">
    <property type="entry name" value="CHITIN DEACETYLASE-LIKE 4"/>
    <property type="match status" value="1"/>
</dbReference>
<feature type="domain" description="NodB homology" evidence="2">
    <location>
        <begin position="82"/>
        <end position="171"/>
    </location>
</feature>
<accession>A0A9D4YXE2</accession>
<evidence type="ECO:0000256" key="1">
    <source>
        <dbReference type="SAM" id="MobiDB-lite"/>
    </source>
</evidence>
<dbReference type="OrthoDB" id="504708at2759"/>
<reference evidence="3" key="2">
    <citation type="submission" date="2020-11" db="EMBL/GenBank/DDBJ databases">
        <authorList>
            <person name="Cecchin M."/>
            <person name="Marcolungo L."/>
            <person name="Rossato M."/>
            <person name="Girolomoni L."/>
            <person name="Cosentino E."/>
            <person name="Cuine S."/>
            <person name="Li-Beisson Y."/>
            <person name="Delledonne M."/>
            <person name="Ballottari M."/>
        </authorList>
    </citation>
    <scope>NUCLEOTIDE SEQUENCE</scope>
    <source>
        <strain evidence="3">211/11P</strain>
        <tissue evidence="3">Whole cell</tissue>
    </source>
</reference>
<dbReference type="GO" id="GO:0005975">
    <property type="term" value="P:carbohydrate metabolic process"/>
    <property type="evidence" value="ECO:0007669"/>
    <property type="project" value="InterPro"/>
</dbReference>
<evidence type="ECO:0000259" key="2">
    <source>
        <dbReference type="Pfam" id="PF01522"/>
    </source>
</evidence>
<name>A0A9D4YXE2_CHLVU</name>